<evidence type="ECO:0000313" key="13">
    <source>
        <dbReference type="Proteomes" id="UP001238088"/>
    </source>
</evidence>
<comment type="cofactor">
    <cofactor evidence="1">
        <name>Mg(2+)</name>
        <dbReference type="ChEBI" id="CHEBI:18420"/>
    </cofactor>
</comment>
<evidence type="ECO:0000256" key="10">
    <source>
        <dbReference type="ARBA" id="ARBA00023264"/>
    </source>
</evidence>
<dbReference type="SMART" id="SM00046">
    <property type="entry name" value="DAGKc"/>
    <property type="match status" value="1"/>
</dbReference>
<evidence type="ECO:0000256" key="2">
    <source>
        <dbReference type="ARBA" id="ARBA00005983"/>
    </source>
</evidence>
<proteinExistence type="inferred from homology"/>
<evidence type="ECO:0000256" key="7">
    <source>
        <dbReference type="ARBA" id="ARBA00022840"/>
    </source>
</evidence>
<keyword evidence="5" id="KW-0547">Nucleotide-binding</keyword>
<evidence type="ECO:0000259" key="11">
    <source>
        <dbReference type="PROSITE" id="PS50146"/>
    </source>
</evidence>
<dbReference type="InterPro" id="IPR017438">
    <property type="entry name" value="ATP-NAD_kinase_N"/>
</dbReference>
<dbReference type="PANTHER" id="PTHR12358:SF54">
    <property type="entry name" value="SPHINGOSINE KINASE RELATED PROTEIN"/>
    <property type="match status" value="1"/>
</dbReference>
<keyword evidence="8" id="KW-0443">Lipid metabolism</keyword>
<keyword evidence="9" id="KW-0594">Phospholipid biosynthesis</keyword>
<dbReference type="RefSeq" id="WP_307477514.1">
    <property type="nucleotide sequence ID" value="NZ_JAUSUB010000021.1"/>
</dbReference>
<dbReference type="Gene3D" id="3.40.50.10330">
    <property type="entry name" value="Probable inorganic polyphosphate/atp-NAD kinase, domain 1"/>
    <property type="match status" value="1"/>
</dbReference>
<keyword evidence="13" id="KW-1185">Reference proteome</keyword>
<dbReference type="InterPro" id="IPR005218">
    <property type="entry name" value="Diacylglycerol/lipid_kinase"/>
</dbReference>
<dbReference type="NCBIfam" id="TIGR00147">
    <property type="entry name" value="YegS/Rv2252/BmrU family lipid kinase"/>
    <property type="match status" value="1"/>
</dbReference>
<name>A0ABU0ALU4_9BACI</name>
<keyword evidence="7" id="KW-0067">ATP-binding</keyword>
<dbReference type="Proteomes" id="UP001238088">
    <property type="component" value="Unassembled WGS sequence"/>
</dbReference>
<dbReference type="EMBL" id="JAUSUB010000021">
    <property type="protein sequence ID" value="MDQ0272229.1"/>
    <property type="molecule type" value="Genomic_DNA"/>
</dbReference>
<feature type="domain" description="DAGKc" evidence="11">
    <location>
        <begin position="1"/>
        <end position="138"/>
    </location>
</feature>
<evidence type="ECO:0000256" key="4">
    <source>
        <dbReference type="ARBA" id="ARBA00022679"/>
    </source>
</evidence>
<evidence type="ECO:0000256" key="8">
    <source>
        <dbReference type="ARBA" id="ARBA00023098"/>
    </source>
</evidence>
<keyword evidence="10" id="KW-1208">Phospholipid metabolism</keyword>
<dbReference type="PROSITE" id="PS50146">
    <property type="entry name" value="DAGK"/>
    <property type="match status" value="1"/>
</dbReference>
<evidence type="ECO:0000256" key="5">
    <source>
        <dbReference type="ARBA" id="ARBA00022741"/>
    </source>
</evidence>
<protein>
    <submittedName>
        <fullName evidence="12">YegS/Rv2252/BmrU family lipid kinase</fullName>
    </submittedName>
</protein>
<dbReference type="GO" id="GO:0016301">
    <property type="term" value="F:kinase activity"/>
    <property type="evidence" value="ECO:0007669"/>
    <property type="project" value="UniProtKB-KW"/>
</dbReference>
<evidence type="ECO:0000256" key="9">
    <source>
        <dbReference type="ARBA" id="ARBA00023209"/>
    </source>
</evidence>
<organism evidence="12 13">
    <name type="scientific">Cytobacillus purgationiresistens</name>
    <dbReference type="NCBI Taxonomy" id="863449"/>
    <lineage>
        <taxon>Bacteria</taxon>
        <taxon>Bacillati</taxon>
        <taxon>Bacillota</taxon>
        <taxon>Bacilli</taxon>
        <taxon>Bacillales</taxon>
        <taxon>Bacillaceae</taxon>
        <taxon>Cytobacillus</taxon>
    </lineage>
</organism>
<evidence type="ECO:0000256" key="3">
    <source>
        <dbReference type="ARBA" id="ARBA00022516"/>
    </source>
</evidence>
<comment type="caution">
    <text evidence="12">The sequence shown here is derived from an EMBL/GenBank/DDBJ whole genome shotgun (WGS) entry which is preliminary data.</text>
</comment>
<evidence type="ECO:0000313" key="12">
    <source>
        <dbReference type="EMBL" id="MDQ0272229.1"/>
    </source>
</evidence>
<dbReference type="Pfam" id="PF00781">
    <property type="entry name" value="DAGK_cat"/>
    <property type="match status" value="1"/>
</dbReference>
<dbReference type="SUPFAM" id="SSF111331">
    <property type="entry name" value="NAD kinase/diacylglycerol kinase-like"/>
    <property type="match status" value="1"/>
</dbReference>
<dbReference type="InterPro" id="IPR045540">
    <property type="entry name" value="YegS/DAGK_C"/>
</dbReference>
<dbReference type="Gene3D" id="2.60.200.40">
    <property type="match status" value="1"/>
</dbReference>
<dbReference type="PANTHER" id="PTHR12358">
    <property type="entry name" value="SPHINGOSINE KINASE"/>
    <property type="match status" value="1"/>
</dbReference>
<sequence length="319" mass="35228">MKLAEVNFIINPVAQNGYCLKVWSKLEKKLLQSGVGYKAFFTSYHGHAKNIAELLAVEANGEEAFIVAVGGDGTIHEIINGICGYANIKIAFIPCGSGNDFARGFSISKNPQQALLDIIQNINGKVDWIDVGVIQDKEEKLTCFINNMGCGFDALIAQKVNQSKLKRVFNRLSMGKLIYVIVVLKELLAYQPSELKVIIDGREHRFKKVWFITISNQPYFGGGMKISPNASPRDGLLNITVVHHLSRIRFLLLFASVYKGNHVRYKEVLTYTGTVITIGANSPLYTHADGELIGQTPMAVSIKPNIVALSSGRINEKRS</sequence>
<keyword evidence="4" id="KW-0808">Transferase</keyword>
<dbReference type="InterPro" id="IPR001206">
    <property type="entry name" value="Diacylglycerol_kinase_cat_dom"/>
</dbReference>
<keyword evidence="6 12" id="KW-0418">Kinase</keyword>
<evidence type="ECO:0000256" key="1">
    <source>
        <dbReference type="ARBA" id="ARBA00001946"/>
    </source>
</evidence>
<dbReference type="InterPro" id="IPR016064">
    <property type="entry name" value="NAD/diacylglycerol_kinase_sf"/>
</dbReference>
<evidence type="ECO:0000256" key="6">
    <source>
        <dbReference type="ARBA" id="ARBA00022777"/>
    </source>
</evidence>
<accession>A0ABU0ALU4</accession>
<reference evidence="12 13" key="1">
    <citation type="submission" date="2023-07" db="EMBL/GenBank/DDBJ databases">
        <title>Genomic Encyclopedia of Type Strains, Phase IV (KMG-IV): sequencing the most valuable type-strain genomes for metagenomic binning, comparative biology and taxonomic classification.</title>
        <authorList>
            <person name="Goeker M."/>
        </authorList>
    </citation>
    <scope>NUCLEOTIDE SEQUENCE [LARGE SCALE GENOMIC DNA]</scope>
    <source>
        <strain evidence="12 13">DSM 23494</strain>
    </source>
</reference>
<comment type="similarity">
    <text evidence="2">Belongs to the diacylglycerol/lipid kinase family.</text>
</comment>
<dbReference type="InterPro" id="IPR050187">
    <property type="entry name" value="Lipid_Phosphate_FormReg"/>
</dbReference>
<gene>
    <name evidence="12" type="ORF">J2S17_004121</name>
</gene>
<dbReference type="Pfam" id="PF19279">
    <property type="entry name" value="YegS_C"/>
    <property type="match status" value="1"/>
</dbReference>
<keyword evidence="3" id="KW-0444">Lipid biosynthesis</keyword>